<gene>
    <name evidence="2" type="ORF">WN71_001445</name>
</gene>
<evidence type="ECO:0000313" key="3">
    <source>
        <dbReference type="Proteomes" id="UP000034196"/>
    </source>
</evidence>
<evidence type="ECO:0000313" key="2">
    <source>
        <dbReference type="EMBL" id="OIJ69576.1"/>
    </source>
</evidence>
<keyword evidence="1" id="KW-0812">Transmembrane</keyword>
<dbReference type="OrthoDB" id="4233344at2"/>
<dbReference type="RefSeq" id="WP_046581321.1">
    <property type="nucleotide sequence ID" value="NZ_LAVA02000003.1"/>
</dbReference>
<comment type="caution">
    <text evidence="2">The sequence shown here is derived from an EMBL/GenBank/DDBJ whole genome shotgun (WGS) entry which is preliminary data.</text>
</comment>
<dbReference type="EMBL" id="LAVA02000003">
    <property type="protein sequence ID" value="OIJ69576.1"/>
    <property type="molecule type" value="Genomic_DNA"/>
</dbReference>
<feature type="transmembrane region" description="Helical" evidence="1">
    <location>
        <begin position="114"/>
        <end position="134"/>
    </location>
</feature>
<name>A0A1J4P4S7_9ACTN</name>
<feature type="transmembrane region" description="Helical" evidence="1">
    <location>
        <begin position="89"/>
        <end position="107"/>
    </location>
</feature>
<protein>
    <submittedName>
        <fullName evidence="2">Uncharacterized protein</fullName>
    </submittedName>
</protein>
<keyword evidence="3" id="KW-1185">Reference proteome</keyword>
<evidence type="ECO:0000256" key="1">
    <source>
        <dbReference type="SAM" id="Phobius"/>
    </source>
</evidence>
<keyword evidence="1" id="KW-0472">Membrane</keyword>
<feature type="transmembrane region" description="Helical" evidence="1">
    <location>
        <begin position="57"/>
        <end position="77"/>
    </location>
</feature>
<reference evidence="2" key="1">
    <citation type="submission" date="2016-10" db="EMBL/GenBank/DDBJ databases">
        <title>Genome sequence of Streptomyces mangrovisoli MUSC 149.</title>
        <authorList>
            <person name="Lee L.-H."/>
            <person name="Ser H.-L."/>
        </authorList>
    </citation>
    <scope>NUCLEOTIDE SEQUENCE [LARGE SCALE GENOMIC DNA]</scope>
    <source>
        <strain evidence="2">MUSC 149</strain>
    </source>
</reference>
<keyword evidence="1" id="KW-1133">Transmembrane helix</keyword>
<proteinExistence type="predicted"/>
<dbReference type="AlphaFoldDB" id="A0A1J4P4S7"/>
<organism evidence="2 3">
    <name type="scientific">Streptomyces mangrovisoli</name>
    <dbReference type="NCBI Taxonomy" id="1428628"/>
    <lineage>
        <taxon>Bacteria</taxon>
        <taxon>Bacillati</taxon>
        <taxon>Actinomycetota</taxon>
        <taxon>Actinomycetes</taxon>
        <taxon>Kitasatosporales</taxon>
        <taxon>Streptomycetaceae</taxon>
        <taxon>Streptomyces</taxon>
    </lineage>
</organism>
<accession>A0A1J4P4S7</accession>
<feature type="transmembrane region" description="Helical" evidence="1">
    <location>
        <begin position="27"/>
        <end position="45"/>
    </location>
</feature>
<sequence length="145" mass="15819">MAQAAPAAGAFSRTDLPDILSARTHRMVHWTVPVALALVYGYWVAAIRRDGGPITGWNVLFGFVSAIVFAVLMLAVLQLTPSLPRETHAVVWFAFTGITFGFAYSQTGATVLRSVIMSIGIALLVGIPLFYWYYTHEDGEGHHVP</sequence>
<dbReference type="Proteomes" id="UP000034196">
    <property type="component" value="Unassembled WGS sequence"/>
</dbReference>